<dbReference type="Pfam" id="PF00528">
    <property type="entry name" value="BPD_transp_1"/>
    <property type="match status" value="1"/>
</dbReference>
<dbReference type="InterPro" id="IPR035906">
    <property type="entry name" value="MetI-like_sf"/>
</dbReference>
<dbReference type="PROSITE" id="PS50928">
    <property type="entry name" value="ABC_TM1"/>
    <property type="match status" value="1"/>
</dbReference>
<keyword evidence="5 11" id="KW-0813">Transport</keyword>
<keyword evidence="6 12" id="KW-1003">Cell membrane</keyword>
<comment type="caution">
    <text evidence="14">The sequence shown here is derived from an EMBL/GenBank/DDBJ whole genome shotgun (WGS) entry which is preliminary data.</text>
</comment>
<dbReference type="InterPro" id="IPR000515">
    <property type="entry name" value="MetI-like"/>
</dbReference>
<evidence type="ECO:0000256" key="4">
    <source>
        <dbReference type="ARBA" id="ARBA00020515"/>
    </source>
</evidence>
<gene>
    <name evidence="12" type="primary">ugpE</name>
    <name evidence="14" type="ORF">NS226_07585</name>
</gene>
<dbReference type="AlphaFoldDB" id="A0A175RC69"/>
<reference evidence="14 15" key="1">
    <citation type="journal article" date="2016" name="Front. Microbiol.">
        <title>Genomic Resource of Rice Seed Associated Bacteria.</title>
        <authorList>
            <person name="Midha S."/>
            <person name="Bansal K."/>
            <person name="Sharma S."/>
            <person name="Kumar N."/>
            <person name="Patil P.P."/>
            <person name="Chaudhry V."/>
            <person name="Patil P.B."/>
        </authorList>
    </citation>
    <scope>NUCLEOTIDE SEQUENCE [LARGE SCALE GENOMIC DNA]</scope>
    <source>
        <strain evidence="14 15">NS226</strain>
    </source>
</reference>
<evidence type="ECO:0000256" key="1">
    <source>
        <dbReference type="ARBA" id="ARBA00004651"/>
    </source>
</evidence>
<sequence length="304" mass="33665">MSLAQPSSTRPATAPRRRPRRATLFGRPVVDLVKLASVVVIALVVVSPLILLAVASLKPDRFQILADMGSFRAFWVADPTLQNYREVATFDGPLPMARYLLNSVVILGLTVLGGILVNSMAAFVLAWGRLPGRALILTLMIGLYIVPQESIVLPLLNIVIKMGLADTFTAQILPWLASPLYIFLLYQFFIQIPRELYDAAVIDGASPFRIYWSVFLPMSAPALATVAILLGIETWNQYLWPLMITQSNWSRPISVGIASYFGSDSIYWNHAMASSVLMMAPVLLFYILFQRWFVSSLISSAVKG</sequence>
<dbReference type="Proteomes" id="UP000078272">
    <property type="component" value="Unassembled WGS sequence"/>
</dbReference>
<accession>A0A175RC69</accession>
<keyword evidence="9 11" id="KW-0472">Membrane</keyword>
<feature type="domain" description="ABC transmembrane type-1" evidence="13">
    <location>
        <begin position="100"/>
        <end position="289"/>
    </location>
</feature>
<organism evidence="14 15">
    <name type="scientific">Aureimonas ureilytica</name>
    <dbReference type="NCBI Taxonomy" id="401562"/>
    <lineage>
        <taxon>Bacteria</taxon>
        <taxon>Pseudomonadati</taxon>
        <taxon>Pseudomonadota</taxon>
        <taxon>Alphaproteobacteria</taxon>
        <taxon>Hyphomicrobiales</taxon>
        <taxon>Aurantimonadaceae</taxon>
        <taxon>Aureimonas</taxon>
    </lineage>
</organism>
<proteinExistence type="inferred from homology"/>
<dbReference type="PANTHER" id="PTHR43744">
    <property type="entry name" value="ABC TRANSPORTER PERMEASE PROTEIN MG189-RELATED-RELATED"/>
    <property type="match status" value="1"/>
</dbReference>
<dbReference type="STRING" id="401562.NS365_03115"/>
<feature type="transmembrane region" description="Helical" evidence="11">
    <location>
        <begin position="134"/>
        <end position="160"/>
    </location>
</feature>
<evidence type="ECO:0000313" key="14">
    <source>
        <dbReference type="EMBL" id="KTQ96437.1"/>
    </source>
</evidence>
<dbReference type="OrthoDB" id="9815445at2"/>
<feature type="transmembrane region" description="Helical" evidence="11">
    <location>
        <begin position="267"/>
        <end position="289"/>
    </location>
</feature>
<evidence type="ECO:0000256" key="2">
    <source>
        <dbReference type="ARBA" id="ARBA00009306"/>
    </source>
</evidence>
<dbReference type="SUPFAM" id="SSF161098">
    <property type="entry name" value="MetI-like"/>
    <property type="match status" value="1"/>
</dbReference>
<protein>
    <recommendedName>
        <fullName evidence="4 12">sn-glycerol-3-phosphate transport system permease protein UgpE</fullName>
    </recommendedName>
</protein>
<dbReference type="GO" id="GO:0005886">
    <property type="term" value="C:plasma membrane"/>
    <property type="evidence" value="ECO:0007669"/>
    <property type="project" value="UniProtKB-SubCell"/>
</dbReference>
<evidence type="ECO:0000256" key="12">
    <source>
        <dbReference type="RuleBase" id="RU363056"/>
    </source>
</evidence>
<evidence type="ECO:0000256" key="9">
    <source>
        <dbReference type="ARBA" id="ARBA00023136"/>
    </source>
</evidence>
<dbReference type="PATRIC" id="fig|401562.3.peg.841"/>
<evidence type="ECO:0000259" key="13">
    <source>
        <dbReference type="PROSITE" id="PS50928"/>
    </source>
</evidence>
<dbReference type="GO" id="GO:0055085">
    <property type="term" value="P:transmembrane transport"/>
    <property type="evidence" value="ECO:0007669"/>
    <property type="project" value="InterPro"/>
</dbReference>
<dbReference type="CDD" id="cd06261">
    <property type="entry name" value="TM_PBP2"/>
    <property type="match status" value="1"/>
</dbReference>
<keyword evidence="7 11" id="KW-0812">Transmembrane</keyword>
<evidence type="ECO:0000256" key="8">
    <source>
        <dbReference type="ARBA" id="ARBA00022989"/>
    </source>
</evidence>
<dbReference type="EMBL" id="LDPZ01000015">
    <property type="protein sequence ID" value="KTQ96437.1"/>
    <property type="molecule type" value="Genomic_DNA"/>
</dbReference>
<evidence type="ECO:0000256" key="3">
    <source>
        <dbReference type="ARBA" id="ARBA00011557"/>
    </source>
</evidence>
<comment type="subcellular location">
    <subcellularLocation>
        <location evidence="12">Cell inner membrane</location>
        <topology evidence="12">Multi-pass membrane protein</topology>
    </subcellularLocation>
    <subcellularLocation>
        <location evidence="1 11">Cell membrane</location>
        <topology evidence="1 11">Multi-pass membrane protein</topology>
    </subcellularLocation>
</comment>
<feature type="transmembrane region" description="Helical" evidence="11">
    <location>
        <begin position="104"/>
        <end position="128"/>
    </location>
</feature>
<feature type="transmembrane region" description="Helical" evidence="11">
    <location>
        <begin position="172"/>
        <end position="190"/>
    </location>
</feature>
<comment type="subunit">
    <text evidence="3 12">The complex is composed of two ATP-binding proteins (UgpC), two transmembrane proteins (UgpA and UgpE) and a solute-binding protein (UgpB).</text>
</comment>
<comment type="similarity">
    <text evidence="2 11">Belongs to the binding-protein-dependent transport system permease family.</text>
</comment>
<keyword evidence="12" id="KW-0997">Cell inner membrane</keyword>
<dbReference type="PANTHER" id="PTHR43744:SF8">
    <property type="entry name" value="SN-GLYCEROL-3-PHOSPHATE TRANSPORT SYSTEM PERMEASE PROTEIN UGPE"/>
    <property type="match status" value="1"/>
</dbReference>
<evidence type="ECO:0000256" key="11">
    <source>
        <dbReference type="RuleBase" id="RU363032"/>
    </source>
</evidence>
<comment type="function">
    <text evidence="10 12">Part of the ABC transporter complex UgpBAEC involved in sn-glycerol-3-phosphate (G3P) import. Probably responsible for the translocation of the substrate across the membrane.</text>
</comment>
<feature type="transmembrane region" description="Helical" evidence="11">
    <location>
        <begin position="35"/>
        <end position="55"/>
    </location>
</feature>
<name>A0A175RC69_9HYPH</name>
<evidence type="ECO:0000256" key="5">
    <source>
        <dbReference type="ARBA" id="ARBA00022448"/>
    </source>
</evidence>
<evidence type="ECO:0000256" key="10">
    <source>
        <dbReference type="ARBA" id="ARBA00037054"/>
    </source>
</evidence>
<evidence type="ECO:0000256" key="6">
    <source>
        <dbReference type="ARBA" id="ARBA00022475"/>
    </source>
</evidence>
<dbReference type="RefSeq" id="WP_058634456.1">
    <property type="nucleotide sequence ID" value="NZ_LDPZ01000015.1"/>
</dbReference>
<dbReference type="Gene3D" id="1.10.3720.10">
    <property type="entry name" value="MetI-like"/>
    <property type="match status" value="1"/>
</dbReference>
<keyword evidence="8 11" id="KW-1133">Transmembrane helix</keyword>
<evidence type="ECO:0000313" key="15">
    <source>
        <dbReference type="Proteomes" id="UP000078272"/>
    </source>
</evidence>
<feature type="transmembrane region" description="Helical" evidence="11">
    <location>
        <begin position="210"/>
        <end position="232"/>
    </location>
</feature>
<evidence type="ECO:0000256" key="7">
    <source>
        <dbReference type="ARBA" id="ARBA00022692"/>
    </source>
</evidence>